<name>A0ABP5PNP8_9ACTN</name>
<dbReference type="Proteomes" id="UP001499843">
    <property type="component" value="Unassembled WGS sequence"/>
</dbReference>
<organism evidence="1 2">
    <name type="scientific">Nonomuraea monospora</name>
    <dbReference type="NCBI Taxonomy" id="568818"/>
    <lineage>
        <taxon>Bacteria</taxon>
        <taxon>Bacillati</taxon>
        <taxon>Actinomycetota</taxon>
        <taxon>Actinomycetes</taxon>
        <taxon>Streptosporangiales</taxon>
        <taxon>Streptosporangiaceae</taxon>
        <taxon>Nonomuraea</taxon>
    </lineage>
</organism>
<dbReference type="EMBL" id="BAAAQX010000032">
    <property type="protein sequence ID" value="GAA2213332.1"/>
    <property type="molecule type" value="Genomic_DNA"/>
</dbReference>
<evidence type="ECO:0000313" key="1">
    <source>
        <dbReference type="EMBL" id="GAA2213332.1"/>
    </source>
</evidence>
<reference evidence="2" key="1">
    <citation type="journal article" date="2019" name="Int. J. Syst. Evol. Microbiol.">
        <title>The Global Catalogue of Microorganisms (GCM) 10K type strain sequencing project: providing services to taxonomists for standard genome sequencing and annotation.</title>
        <authorList>
            <consortium name="The Broad Institute Genomics Platform"/>
            <consortium name="The Broad Institute Genome Sequencing Center for Infectious Disease"/>
            <person name="Wu L."/>
            <person name="Ma J."/>
        </authorList>
    </citation>
    <scope>NUCLEOTIDE SEQUENCE [LARGE SCALE GENOMIC DNA]</scope>
    <source>
        <strain evidence="2">JCM 16114</strain>
    </source>
</reference>
<gene>
    <name evidence="1" type="ORF">GCM10009850_087940</name>
</gene>
<sequence length="83" mass="9739">MQVKWKPYMPSPDVSVWVQESSCCGAYTLLHEGREGVVTRWSRDGNRMETGRGPHLKALLVWNHLVGCHRHYRHEKRKRRVAS</sequence>
<keyword evidence="2" id="KW-1185">Reference proteome</keyword>
<proteinExistence type="predicted"/>
<evidence type="ECO:0000313" key="2">
    <source>
        <dbReference type="Proteomes" id="UP001499843"/>
    </source>
</evidence>
<accession>A0ABP5PNP8</accession>
<comment type="caution">
    <text evidence="1">The sequence shown here is derived from an EMBL/GenBank/DDBJ whole genome shotgun (WGS) entry which is preliminary data.</text>
</comment>
<protein>
    <submittedName>
        <fullName evidence="1">Uncharacterized protein</fullName>
    </submittedName>
</protein>